<evidence type="ECO:0000313" key="1">
    <source>
        <dbReference type="EMBL" id="MDV2884648.1"/>
    </source>
</evidence>
<reference evidence="1" key="1">
    <citation type="submission" date="2023-10" db="EMBL/GenBank/DDBJ databases">
        <title>Screening of Alkalihalophilus pseudofirmusBZ-TG-HK211 and Its Alleviation of Salt Stress on Rapeseed Growth.</title>
        <authorList>
            <person name="Zhao B."/>
            <person name="Guo T."/>
        </authorList>
    </citation>
    <scope>NUCLEOTIDE SEQUENCE</scope>
    <source>
        <strain evidence="1">BZ-TG-HK211</strain>
    </source>
</reference>
<dbReference type="InterPro" id="IPR011053">
    <property type="entry name" value="Single_hybrid_motif"/>
</dbReference>
<gene>
    <name evidence="1" type="ORF">RYX45_05625</name>
</gene>
<dbReference type="Proteomes" id="UP001285636">
    <property type="component" value="Unassembled WGS sequence"/>
</dbReference>
<proteinExistence type="predicted"/>
<protein>
    <recommendedName>
        <fullName evidence="3">Lipoyl-binding domain-containing protein</fullName>
    </recommendedName>
</protein>
<evidence type="ECO:0000313" key="2">
    <source>
        <dbReference type="Proteomes" id="UP001285636"/>
    </source>
</evidence>
<accession>A0AAJ2KVI7</accession>
<dbReference type="Gene3D" id="2.40.50.100">
    <property type="match status" value="1"/>
</dbReference>
<name>A0AAJ2KVI7_ALKPS</name>
<dbReference type="AlphaFoldDB" id="A0AAJ2KVI7"/>
<dbReference type="SUPFAM" id="SSF51230">
    <property type="entry name" value="Single hybrid motif"/>
    <property type="match status" value="1"/>
</dbReference>
<dbReference type="RefSeq" id="WP_323466108.1">
    <property type="nucleotide sequence ID" value="NZ_CP144224.1"/>
</dbReference>
<evidence type="ECO:0008006" key="3">
    <source>
        <dbReference type="Google" id="ProtNLM"/>
    </source>
</evidence>
<sequence>MRMVREISSPCNGYIKNILVNRDDYVYEWQVLMMVQNETGESIPIHLSSSGYIDSLKVNIDKYIEKDTLIGHLVEDTLPCGSD</sequence>
<organism evidence="1 2">
    <name type="scientific">Alkalihalophilus pseudofirmus</name>
    <name type="common">Bacillus pseudofirmus</name>
    <dbReference type="NCBI Taxonomy" id="79885"/>
    <lineage>
        <taxon>Bacteria</taxon>
        <taxon>Bacillati</taxon>
        <taxon>Bacillota</taxon>
        <taxon>Bacilli</taxon>
        <taxon>Bacillales</taxon>
        <taxon>Bacillaceae</taxon>
        <taxon>Alkalihalophilus</taxon>
    </lineage>
</organism>
<dbReference type="EMBL" id="JAWJAY010000001">
    <property type="protein sequence ID" value="MDV2884648.1"/>
    <property type="molecule type" value="Genomic_DNA"/>
</dbReference>
<comment type="caution">
    <text evidence="1">The sequence shown here is derived from an EMBL/GenBank/DDBJ whole genome shotgun (WGS) entry which is preliminary data.</text>
</comment>